<dbReference type="STRING" id="334426.A0A158PL93"/>
<dbReference type="SUPFAM" id="SSF81631">
    <property type="entry name" value="PAP/OAS1 substrate-binding domain"/>
    <property type="match status" value="1"/>
</dbReference>
<dbReference type="PANTHER" id="PTHR12271">
    <property type="entry name" value="POLY A POLYMERASE CID PAP -RELATED"/>
    <property type="match status" value="1"/>
</dbReference>
<keyword evidence="2" id="KW-1185">Reference proteome</keyword>
<evidence type="ECO:0000313" key="1">
    <source>
        <dbReference type="EMBL" id="VDM62672.1"/>
    </source>
</evidence>
<dbReference type="OrthoDB" id="2274644at2759"/>
<name>A0A158PL93_ANGCS</name>
<dbReference type="EMBL" id="UYYA01004608">
    <property type="protein sequence ID" value="VDM62672.1"/>
    <property type="molecule type" value="Genomic_DNA"/>
</dbReference>
<reference evidence="1 2" key="2">
    <citation type="submission" date="2018-11" db="EMBL/GenBank/DDBJ databases">
        <authorList>
            <consortium name="Pathogen Informatics"/>
        </authorList>
    </citation>
    <scope>NUCLEOTIDE SEQUENCE [LARGE SCALE GENOMIC DNA]</scope>
    <source>
        <strain evidence="1 2">Costa Rica</strain>
    </source>
</reference>
<accession>A0A158PL93</accession>
<dbReference type="AlphaFoldDB" id="A0A158PL93"/>
<sequence length="329" mass="37746">MSGNSEVRGPCRAACNILTNVRHFLATDPIYEQIENVRYVEAEVPMVKIIFVKGPNINLSCCTGSYASGIQKSYLIRGFVLTYETFWEIIIHHPSWGNLLIRWSGKYYARIRGLAMGQRLAPSLAIAFMSKVEAPVTDLGPLLYCRWDSRFASLYMLVKEWAACSGVENSSNGGFTRCTNAFTFYDCTSVFFLIRLLTENRCFHVVLEKYARNVNGEIRYPMVLDFNDEEFLADSPVIEKNSLSVAQLFVLFLDYYCNFNFDRYYICMRDAAVKRSMFYYTVFENRARSADDDGATDDRGSSVFIRDPIDEQNPGRSVRDVTVLQDKMR</sequence>
<dbReference type="WBParaSite" id="ACOC_0001108601-mRNA-1">
    <property type="protein sequence ID" value="ACOC_0001108601-mRNA-1"/>
    <property type="gene ID" value="ACOC_0001108601"/>
</dbReference>
<reference evidence="3" key="1">
    <citation type="submission" date="2016-04" db="UniProtKB">
        <authorList>
            <consortium name="WormBaseParasite"/>
        </authorList>
    </citation>
    <scope>IDENTIFICATION</scope>
</reference>
<dbReference type="Proteomes" id="UP000267027">
    <property type="component" value="Unassembled WGS sequence"/>
</dbReference>
<dbReference type="PANTHER" id="PTHR12271:SF128">
    <property type="entry name" value="PAP-ASSOCIATED DOMAIN-CONTAINING PROTEIN"/>
    <property type="match status" value="1"/>
</dbReference>
<dbReference type="OMA" id="ACNILTN"/>
<evidence type="ECO:0000313" key="3">
    <source>
        <dbReference type="WBParaSite" id="ACOC_0001108601-mRNA-1"/>
    </source>
</evidence>
<evidence type="ECO:0000313" key="2">
    <source>
        <dbReference type="Proteomes" id="UP000267027"/>
    </source>
</evidence>
<organism evidence="3">
    <name type="scientific">Angiostrongylus costaricensis</name>
    <name type="common">Nematode worm</name>
    <dbReference type="NCBI Taxonomy" id="334426"/>
    <lineage>
        <taxon>Eukaryota</taxon>
        <taxon>Metazoa</taxon>
        <taxon>Ecdysozoa</taxon>
        <taxon>Nematoda</taxon>
        <taxon>Chromadorea</taxon>
        <taxon>Rhabditida</taxon>
        <taxon>Rhabditina</taxon>
        <taxon>Rhabditomorpha</taxon>
        <taxon>Strongyloidea</taxon>
        <taxon>Metastrongylidae</taxon>
        <taxon>Angiostrongylus</taxon>
    </lineage>
</organism>
<dbReference type="GO" id="GO:0050265">
    <property type="term" value="F:RNA uridylyltransferase activity"/>
    <property type="evidence" value="ECO:0007669"/>
    <property type="project" value="TreeGrafter"/>
</dbReference>
<protein>
    <submittedName>
        <fullName evidence="3">PAP-associated domain-containing protein</fullName>
    </submittedName>
</protein>
<dbReference type="GO" id="GO:0046872">
    <property type="term" value="F:metal ion binding"/>
    <property type="evidence" value="ECO:0007669"/>
    <property type="project" value="UniProtKB-KW"/>
</dbReference>
<dbReference type="GO" id="GO:0031123">
    <property type="term" value="P:RNA 3'-end processing"/>
    <property type="evidence" value="ECO:0007669"/>
    <property type="project" value="TreeGrafter"/>
</dbReference>
<gene>
    <name evidence="1" type="ORF">ACOC_LOCUS11087</name>
</gene>
<proteinExistence type="predicted"/>
<dbReference type="Gene3D" id="1.10.1410.10">
    <property type="match status" value="1"/>
</dbReference>